<protein>
    <submittedName>
        <fullName evidence="2">Uncharacterized protein</fullName>
    </submittedName>
</protein>
<reference evidence="2 3" key="1">
    <citation type="submission" date="2016-05" db="EMBL/GenBank/DDBJ databases">
        <title>Comparative analysis of secretome profiles of manganese(II)-oxidizing ascomycete fungi.</title>
        <authorList>
            <consortium name="DOE Joint Genome Institute"/>
            <person name="Zeiner C.A."/>
            <person name="Purvine S.O."/>
            <person name="Zink E.M."/>
            <person name="Wu S."/>
            <person name="Pasa-Tolic L."/>
            <person name="Chaput D.L."/>
            <person name="Haridas S."/>
            <person name="Grigoriev I.V."/>
            <person name="Santelli C.M."/>
            <person name="Hansel C.M."/>
        </authorList>
    </citation>
    <scope>NUCLEOTIDE SEQUENCE [LARGE SCALE GENOMIC DNA]</scope>
    <source>
        <strain evidence="2 3">AP3s5-JAC2a</strain>
    </source>
</reference>
<evidence type="ECO:0000313" key="3">
    <source>
        <dbReference type="Proteomes" id="UP000077069"/>
    </source>
</evidence>
<keyword evidence="3" id="KW-1185">Reference proteome</keyword>
<organism evidence="2 3">
    <name type="scientific">Paraphaeosphaeria sporulosa</name>
    <dbReference type="NCBI Taxonomy" id="1460663"/>
    <lineage>
        <taxon>Eukaryota</taxon>
        <taxon>Fungi</taxon>
        <taxon>Dikarya</taxon>
        <taxon>Ascomycota</taxon>
        <taxon>Pezizomycotina</taxon>
        <taxon>Dothideomycetes</taxon>
        <taxon>Pleosporomycetidae</taxon>
        <taxon>Pleosporales</taxon>
        <taxon>Massarineae</taxon>
        <taxon>Didymosphaeriaceae</taxon>
        <taxon>Paraphaeosphaeria</taxon>
    </lineage>
</organism>
<evidence type="ECO:0000256" key="1">
    <source>
        <dbReference type="SAM" id="MobiDB-lite"/>
    </source>
</evidence>
<dbReference type="EMBL" id="KV441559">
    <property type="protein sequence ID" value="OAG00480.1"/>
    <property type="molecule type" value="Genomic_DNA"/>
</dbReference>
<dbReference type="Proteomes" id="UP000077069">
    <property type="component" value="Unassembled WGS sequence"/>
</dbReference>
<evidence type="ECO:0000313" key="2">
    <source>
        <dbReference type="EMBL" id="OAG00480.1"/>
    </source>
</evidence>
<dbReference type="InParanoid" id="A0A177C1I8"/>
<sequence length="188" mass="21347">MPKSGGRRSATLHEWGTPLTRNARHVLILKVQSDIINTSISWFTSDDIVDKITDDEPQSAELQILPHRSTTPVSSESTSAATANRDLTTSARRREAPYHRRASSKKQLSRFQRRHGFPALIWFPPLRVHWPYPRPTAAFQLQDPILVSTRTKNHQTFDVASSNIRAARALSTALSLRDHRSYTAYRPP</sequence>
<accession>A0A177C1I8</accession>
<name>A0A177C1I8_9PLEO</name>
<dbReference type="GeneID" id="28765706"/>
<feature type="region of interest" description="Disordered" evidence="1">
    <location>
        <begin position="67"/>
        <end position="110"/>
    </location>
</feature>
<proteinExistence type="predicted"/>
<feature type="compositionally biased region" description="Polar residues" evidence="1">
    <location>
        <begin position="68"/>
        <end position="90"/>
    </location>
</feature>
<dbReference type="AlphaFoldDB" id="A0A177C1I8"/>
<gene>
    <name evidence="2" type="ORF">CC84DRAFT_1209435</name>
</gene>
<dbReference type="RefSeq" id="XP_018030845.1">
    <property type="nucleotide sequence ID" value="XM_018182220.1"/>
</dbReference>
<feature type="compositionally biased region" description="Basic residues" evidence="1">
    <location>
        <begin position="99"/>
        <end position="110"/>
    </location>
</feature>